<dbReference type="Gene3D" id="1.10.10.10">
    <property type="entry name" value="Winged helix-like DNA-binding domain superfamily/Winged helix DNA-binding domain"/>
    <property type="match status" value="1"/>
</dbReference>
<comment type="caution">
    <text evidence="5">The sequence shown here is derived from an EMBL/GenBank/DDBJ whole genome shotgun (WGS) entry which is preliminary data.</text>
</comment>
<evidence type="ECO:0000256" key="2">
    <source>
        <dbReference type="ARBA" id="ARBA00023125"/>
    </source>
</evidence>
<evidence type="ECO:0000256" key="3">
    <source>
        <dbReference type="ARBA" id="ARBA00023163"/>
    </source>
</evidence>
<evidence type="ECO:0000259" key="4">
    <source>
        <dbReference type="PROSITE" id="PS50995"/>
    </source>
</evidence>
<sequence length="155" mass="17484">MKASLQEIAIVTELFRLVKEVNRTCSQPYMARMGLSQLEADVLMVLSGHQKKGETIRPGSLARLLRMPASSLSQALKPLEDKGYVKRERLRDDARTVSIELTEHGWGLAEQCQYEMHALITEFCNTIGVDEIEDLMASLDKVLEFANSYGRPTRV</sequence>
<dbReference type="GO" id="GO:0003677">
    <property type="term" value="F:DNA binding"/>
    <property type="evidence" value="ECO:0007669"/>
    <property type="project" value="UniProtKB-KW"/>
</dbReference>
<keyword evidence="2" id="KW-0238">DNA-binding</keyword>
<dbReference type="PRINTS" id="PR00598">
    <property type="entry name" value="HTHMARR"/>
</dbReference>
<dbReference type="AlphaFoldDB" id="A0A3N0B7H1"/>
<evidence type="ECO:0000313" key="5">
    <source>
        <dbReference type="EMBL" id="RNL43174.1"/>
    </source>
</evidence>
<dbReference type="SMART" id="SM00347">
    <property type="entry name" value="HTH_MARR"/>
    <property type="match status" value="1"/>
</dbReference>
<evidence type="ECO:0000256" key="1">
    <source>
        <dbReference type="ARBA" id="ARBA00023015"/>
    </source>
</evidence>
<dbReference type="InterPro" id="IPR036390">
    <property type="entry name" value="WH_DNA-bd_sf"/>
</dbReference>
<feature type="domain" description="HTH marR-type" evidence="4">
    <location>
        <begin position="11"/>
        <end position="144"/>
    </location>
</feature>
<dbReference type="PROSITE" id="PS50995">
    <property type="entry name" value="HTH_MARR_2"/>
    <property type="match status" value="1"/>
</dbReference>
<dbReference type="PANTHER" id="PTHR42756:SF1">
    <property type="entry name" value="TRANSCRIPTIONAL REPRESSOR OF EMRAB OPERON"/>
    <property type="match status" value="1"/>
</dbReference>
<keyword evidence="1" id="KW-0805">Transcription regulation</keyword>
<dbReference type="Pfam" id="PF12802">
    <property type="entry name" value="MarR_2"/>
    <property type="match status" value="1"/>
</dbReference>
<dbReference type="Proteomes" id="UP000278632">
    <property type="component" value="Unassembled WGS sequence"/>
</dbReference>
<name>A0A3N0B7H1_9ACTN</name>
<dbReference type="InterPro" id="IPR000835">
    <property type="entry name" value="HTH_MarR-typ"/>
</dbReference>
<dbReference type="GO" id="GO:0003700">
    <property type="term" value="F:DNA-binding transcription factor activity"/>
    <property type="evidence" value="ECO:0007669"/>
    <property type="project" value="InterPro"/>
</dbReference>
<dbReference type="SUPFAM" id="SSF46785">
    <property type="entry name" value="Winged helix' DNA-binding domain"/>
    <property type="match status" value="1"/>
</dbReference>
<keyword evidence="6" id="KW-1185">Reference proteome</keyword>
<evidence type="ECO:0000313" key="6">
    <source>
        <dbReference type="Proteomes" id="UP000278632"/>
    </source>
</evidence>
<dbReference type="PANTHER" id="PTHR42756">
    <property type="entry name" value="TRANSCRIPTIONAL REGULATOR, MARR"/>
    <property type="match status" value="1"/>
</dbReference>
<keyword evidence="3" id="KW-0804">Transcription</keyword>
<reference evidence="6" key="1">
    <citation type="submission" date="2018-05" db="EMBL/GenBank/DDBJ databases">
        <title>Genome Sequencing of selected type strains of the family Eggerthellaceae.</title>
        <authorList>
            <person name="Danylec N."/>
            <person name="Stoll D.A."/>
            <person name="Doetsch A."/>
            <person name="Huch M."/>
        </authorList>
    </citation>
    <scope>NUCLEOTIDE SEQUENCE [LARGE SCALE GENOMIC DNA]</scope>
    <source>
        <strain evidence="6">DSM 16106</strain>
    </source>
</reference>
<dbReference type="EMBL" id="QICD01000013">
    <property type="protein sequence ID" value="RNL43174.1"/>
    <property type="molecule type" value="Genomic_DNA"/>
</dbReference>
<accession>A0A3N0B7H1</accession>
<proteinExistence type="predicted"/>
<gene>
    <name evidence="5" type="ORF">DMP08_07505</name>
</gene>
<protein>
    <recommendedName>
        <fullName evidence="4">HTH marR-type domain-containing protein</fullName>
    </recommendedName>
</protein>
<dbReference type="InterPro" id="IPR036388">
    <property type="entry name" value="WH-like_DNA-bd_sf"/>
</dbReference>
<organism evidence="5 6">
    <name type="scientific">Paraeggerthella hongkongensis</name>
    <dbReference type="NCBI Taxonomy" id="230658"/>
    <lineage>
        <taxon>Bacteria</taxon>
        <taxon>Bacillati</taxon>
        <taxon>Actinomycetota</taxon>
        <taxon>Coriobacteriia</taxon>
        <taxon>Eggerthellales</taxon>
        <taxon>Eggerthellaceae</taxon>
        <taxon>Paraeggerthella</taxon>
    </lineage>
</organism>